<dbReference type="Gene3D" id="1.25.40.20">
    <property type="entry name" value="Ankyrin repeat-containing domain"/>
    <property type="match status" value="1"/>
</dbReference>
<dbReference type="InterPro" id="IPR002110">
    <property type="entry name" value="Ankyrin_rpt"/>
</dbReference>
<dbReference type="Pfam" id="PF00023">
    <property type="entry name" value="Ank"/>
    <property type="match status" value="1"/>
</dbReference>
<keyword evidence="3" id="KW-1185">Reference proteome</keyword>
<accession>A0AAW0IK50</accession>
<gene>
    <name evidence="2" type="ORF">U0070_005844</name>
</gene>
<evidence type="ECO:0000313" key="2">
    <source>
        <dbReference type="EMBL" id="KAK7814541.1"/>
    </source>
</evidence>
<evidence type="ECO:0000313" key="3">
    <source>
        <dbReference type="Proteomes" id="UP001488838"/>
    </source>
</evidence>
<protein>
    <submittedName>
        <fullName evidence="2">Uncharacterized protein</fullName>
    </submittedName>
</protein>
<proteinExistence type="predicted"/>
<sequence length="159" mass="17524">MLETKLSPLEEQPNSYPLNHILGPDTLLLMCVLENGLNALHLAAKEGHVGLVQELLGRGSSVDSATKLLEPVLELALVDQAGLKLTEIYLLLPPECEIEDVHQHAQLRFTFNPIMELYNFLEKKRFLKEGDGVPCEWIVALSDPVADGVSLSGSWLSVI</sequence>
<dbReference type="PROSITE" id="PS50297">
    <property type="entry name" value="ANK_REP_REGION"/>
    <property type="match status" value="1"/>
</dbReference>
<dbReference type="Proteomes" id="UP001488838">
    <property type="component" value="Unassembled WGS sequence"/>
</dbReference>
<dbReference type="SMART" id="SM00248">
    <property type="entry name" value="ANK"/>
    <property type="match status" value="1"/>
</dbReference>
<dbReference type="InterPro" id="IPR036770">
    <property type="entry name" value="Ankyrin_rpt-contain_sf"/>
</dbReference>
<dbReference type="EMBL" id="JBBHLL010000122">
    <property type="protein sequence ID" value="KAK7814541.1"/>
    <property type="molecule type" value="Genomic_DNA"/>
</dbReference>
<feature type="repeat" description="ANK" evidence="1">
    <location>
        <begin position="35"/>
        <end position="67"/>
    </location>
</feature>
<keyword evidence="1" id="KW-0040">ANK repeat</keyword>
<evidence type="ECO:0000256" key="1">
    <source>
        <dbReference type="PROSITE-ProRule" id="PRU00023"/>
    </source>
</evidence>
<comment type="caution">
    <text evidence="2">The sequence shown here is derived from an EMBL/GenBank/DDBJ whole genome shotgun (WGS) entry which is preliminary data.</text>
</comment>
<name>A0AAW0IK50_MYOGA</name>
<dbReference type="PROSITE" id="PS50088">
    <property type="entry name" value="ANK_REPEAT"/>
    <property type="match status" value="1"/>
</dbReference>
<dbReference type="AlphaFoldDB" id="A0AAW0IK50"/>
<reference evidence="2 3" key="1">
    <citation type="journal article" date="2023" name="bioRxiv">
        <title>Conserved and derived expression patterns and positive selection on dental genes reveal complex evolutionary context of ever-growing rodent molars.</title>
        <authorList>
            <person name="Calamari Z.T."/>
            <person name="Song A."/>
            <person name="Cohen E."/>
            <person name="Akter M."/>
            <person name="Roy R.D."/>
            <person name="Hallikas O."/>
            <person name="Christensen M.M."/>
            <person name="Li P."/>
            <person name="Marangoni P."/>
            <person name="Jernvall J."/>
            <person name="Klein O.D."/>
        </authorList>
    </citation>
    <scope>NUCLEOTIDE SEQUENCE [LARGE SCALE GENOMIC DNA]</scope>
    <source>
        <strain evidence="2">V071</strain>
    </source>
</reference>
<dbReference type="SUPFAM" id="SSF48403">
    <property type="entry name" value="Ankyrin repeat"/>
    <property type="match status" value="1"/>
</dbReference>
<organism evidence="2 3">
    <name type="scientific">Myodes glareolus</name>
    <name type="common">Bank vole</name>
    <name type="synonym">Clethrionomys glareolus</name>
    <dbReference type="NCBI Taxonomy" id="447135"/>
    <lineage>
        <taxon>Eukaryota</taxon>
        <taxon>Metazoa</taxon>
        <taxon>Chordata</taxon>
        <taxon>Craniata</taxon>
        <taxon>Vertebrata</taxon>
        <taxon>Euteleostomi</taxon>
        <taxon>Mammalia</taxon>
        <taxon>Eutheria</taxon>
        <taxon>Euarchontoglires</taxon>
        <taxon>Glires</taxon>
        <taxon>Rodentia</taxon>
        <taxon>Myomorpha</taxon>
        <taxon>Muroidea</taxon>
        <taxon>Cricetidae</taxon>
        <taxon>Arvicolinae</taxon>
        <taxon>Myodes</taxon>
    </lineage>
</organism>